<evidence type="ECO:0000256" key="1">
    <source>
        <dbReference type="ARBA" id="ARBA00000439"/>
    </source>
</evidence>
<organism evidence="10 11">
    <name type="scientific">Rodentibacter pneumotropicus</name>
    <dbReference type="NCBI Taxonomy" id="758"/>
    <lineage>
        <taxon>Bacteria</taxon>
        <taxon>Pseudomonadati</taxon>
        <taxon>Pseudomonadota</taxon>
        <taxon>Gammaproteobacteria</taxon>
        <taxon>Pasteurellales</taxon>
        <taxon>Pasteurellaceae</taxon>
        <taxon>Rodentibacter</taxon>
    </lineage>
</organism>
<evidence type="ECO:0000256" key="3">
    <source>
        <dbReference type="ARBA" id="ARBA00012560"/>
    </source>
</evidence>
<sequence length="194" mass="22186">MKILQFGFEDTTGESFDSPHHCIPHCIAYTGTHDNDVINGWYNNLAAEQQQYVNDYTHRGVDESVCQAVIRQLFATVSNTAIATMQDILDLPTYSRMNIPSTIGGNWQWRMLKTDLTQDKKDFLTKITTLYQRANKEKAMIKFSNFVQASTNKSLEELNDQAIYAQLLNYVKTLSADKSKIPENGKFIIFLPNF</sequence>
<evidence type="ECO:0000256" key="8">
    <source>
        <dbReference type="ARBA" id="ARBA00031423"/>
    </source>
</evidence>
<evidence type="ECO:0000313" key="10">
    <source>
        <dbReference type="EMBL" id="VEH67189.1"/>
    </source>
</evidence>
<dbReference type="Gene3D" id="3.20.20.80">
    <property type="entry name" value="Glycosidases"/>
    <property type="match status" value="1"/>
</dbReference>
<dbReference type="KEGG" id="rpne:NCTC8284_02375"/>
<comment type="catalytic activity">
    <reaction evidence="1">
        <text>Transfers a segment of a (1-&gt;4)-alpha-D-glucan to a new position in an acceptor, which may be glucose or a (1-&gt;4)-alpha-D-glucan.</text>
        <dbReference type="EC" id="2.4.1.25"/>
    </reaction>
</comment>
<keyword evidence="5 10" id="KW-0328">Glycosyltransferase</keyword>
<dbReference type="EC" id="2.4.1.25" evidence="3"/>
<keyword evidence="7" id="KW-0119">Carbohydrate metabolism</keyword>
<gene>
    <name evidence="10" type="primary">malQ_4</name>
    <name evidence="10" type="ORF">NCTC8284_02375</name>
</gene>
<keyword evidence="6 10" id="KW-0808">Transferase</keyword>
<proteinExistence type="inferred from homology"/>
<dbReference type="GO" id="GO:0004134">
    <property type="term" value="F:4-alpha-glucanotransferase activity"/>
    <property type="evidence" value="ECO:0007669"/>
    <property type="project" value="UniProtKB-EC"/>
</dbReference>
<name>A0A3S4U7M4_9PAST</name>
<dbReference type="PANTHER" id="PTHR32438:SF5">
    <property type="entry name" value="4-ALPHA-GLUCANOTRANSFERASE DPE1, CHLOROPLASTIC_AMYLOPLASTIC"/>
    <property type="match status" value="1"/>
</dbReference>
<dbReference type="InterPro" id="IPR003385">
    <property type="entry name" value="Glyco_hydro_77"/>
</dbReference>
<dbReference type="InterPro" id="IPR017853">
    <property type="entry name" value="GH"/>
</dbReference>
<evidence type="ECO:0000313" key="11">
    <source>
        <dbReference type="Proteomes" id="UP000278733"/>
    </source>
</evidence>
<evidence type="ECO:0000256" key="4">
    <source>
        <dbReference type="ARBA" id="ARBA00020295"/>
    </source>
</evidence>
<evidence type="ECO:0000256" key="7">
    <source>
        <dbReference type="ARBA" id="ARBA00023277"/>
    </source>
</evidence>
<dbReference type="Pfam" id="PF02446">
    <property type="entry name" value="Glyco_hydro_77"/>
    <property type="match status" value="1"/>
</dbReference>
<dbReference type="SUPFAM" id="SSF51445">
    <property type="entry name" value="(Trans)glycosidases"/>
    <property type="match status" value="1"/>
</dbReference>
<evidence type="ECO:0000256" key="9">
    <source>
        <dbReference type="ARBA" id="ARBA00031501"/>
    </source>
</evidence>
<evidence type="ECO:0000256" key="2">
    <source>
        <dbReference type="ARBA" id="ARBA00005684"/>
    </source>
</evidence>
<evidence type="ECO:0000256" key="5">
    <source>
        <dbReference type="ARBA" id="ARBA00022676"/>
    </source>
</evidence>
<evidence type="ECO:0000256" key="6">
    <source>
        <dbReference type="ARBA" id="ARBA00022679"/>
    </source>
</evidence>
<protein>
    <recommendedName>
        <fullName evidence="4">4-alpha-glucanotransferase</fullName>
        <ecNumber evidence="3">2.4.1.25</ecNumber>
    </recommendedName>
    <alternativeName>
        <fullName evidence="8">Amylomaltase</fullName>
    </alternativeName>
    <alternativeName>
        <fullName evidence="9">Disproportionating enzyme</fullName>
    </alternativeName>
</protein>
<dbReference type="EMBL" id="LR134405">
    <property type="protein sequence ID" value="VEH67189.1"/>
    <property type="molecule type" value="Genomic_DNA"/>
</dbReference>
<dbReference type="Proteomes" id="UP000278733">
    <property type="component" value="Chromosome"/>
</dbReference>
<comment type="similarity">
    <text evidence="2">Belongs to the disproportionating enzyme family.</text>
</comment>
<reference evidence="10 11" key="1">
    <citation type="submission" date="2018-12" db="EMBL/GenBank/DDBJ databases">
        <authorList>
            <consortium name="Pathogen Informatics"/>
        </authorList>
    </citation>
    <scope>NUCLEOTIDE SEQUENCE [LARGE SCALE GENOMIC DNA]</scope>
    <source>
        <strain evidence="10 11">NCTC8284</strain>
    </source>
</reference>
<accession>A0A3S4U7M4</accession>
<dbReference type="PANTHER" id="PTHR32438">
    <property type="entry name" value="4-ALPHA-GLUCANOTRANSFERASE DPE1, CHLOROPLASTIC/AMYLOPLASTIC"/>
    <property type="match status" value="1"/>
</dbReference>
<dbReference type="GO" id="GO:0005975">
    <property type="term" value="P:carbohydrate metabolic process"/>
    <property type="evidence" value="ECO:0007669"/>
    <property type="project" value="InterPro"/>
</dbReference>
<dbReference type="AlphaFoldDB" id="A0A3S4U7M4"/>